<dbReference type="GO" id="GO:0007186">
    <property type="term" value="P:G protein-coupled receptor signaling pathway"/>
    <property type="evidence" value="ECO:0007669"/>
    <property type="project" value="TreeGrafter"/>
</dbReference>
<evidence type="ECO:0008006" key="7">
    <source>
        <dbReference type="Google" id="ProtNLM"/>
    </source>
</evidence>
<evidence type="ECO:0000256" key="4">
    <source>
        <dbReference type="ARBA" id="ARBA00022658"/>
    </source>
</evidence>
<keyword evidence="4" id="KW-0344">Guanine-nucleotide releasing factor</keyword>
<dbReference type="InterPro" id="IPR019318">
    <property type="entry name" value="Gua_nucleotide_exch_fac_Ric8"/>
</dbReference>
<reference evidence="6" key="1">
    <citation type="journal article" date="2024" name="Gigascience">
        <title>Chromosome-level genome of the poultry shaft louse Menopon gallinae provides insight into the host-switching and adaptive evolution of parasitic lice.</title>
        <authorList>
            <person name="Xu Y."/>
            <person name="Ma L."/>
            <person name="Liu S."/>
            <person name="Liang Y."/>
            <person name="Liu Q."/>
            <person name="He Z."/>
            <person name="Tian L."/>
            <person name="Duan Y."/>
            <person name="Cai W."/>
            <person name="Li H."/>
            <person name="Song F."/>
        </authorList>
    </citation>
    <scope>NUCLEOTIDE SEQUENCE</scope>
    <source>
        <strain evidence="6">Cailab_2023a</strain>
    </source>
</reference>
<dbReference type="Gene3D" id="1.25.10.10">
    <property type="entry name" value="Leucine-rich Repeat Variant"/>
    <property type="match status" value="1"/>
</dbReference>
<name>A0AAW2HT26_9NEOP</name>
<evidence type="ECO:0000313" key="6">
    <source>
        <dbReference type="EMBL" id="KAL0272743.1"/>
    </source>
</evidence>
<dbReference type="GO" id="GO:0005085">
    <property type="term" value="F:guanyl-nucleotide exchange factor activity"/>
    <property type="evidence" value="ECO:0007669"/>
    <property type="project" value="UniProtKB-KW"/>
</dbReference>
<dbReference type="PANTHER" id="PTHR12425:SF5">
    <property type="entry name" value="SYNEMBRYN"/>
    <property type="match status" value="1"/>
</dbReference>
<comment type="subcellular location">
    <subcellularLocation>
        <location evidence="1">Cytoplasm</location>
        <location evidence="1">Cell cortex</location>
    </subcellularLocation>
</comment>
<dbReference type="GO" id="GO:0005938">
    <property type="term" value="C:cell cortex"/>
    <property type="evidence" value="ECO:0007669"/>
    <property type="project" value="UniProtKB-SubCell"/>
</dbReference>
<dbReference type="InterPro" id="IPR008376">
    <property type="entry name" value="Chaperone_Ric-8_A/B"/>
</dbReference>
<dbReference type="GO" id="GO:0001965">
    <property type="term" value="F:G-protein alpha-subunit binding"/>
    <property type="evidence" value="ECO:0007669"/>
    <property type="project" value="TreeGrafter"/>
</dbReference>
<organism evidence="6">
    <name type="scientific">Menopon gallinae</name>
    <name type="common">poultry shaft louse</name>
    <dbReference type="NCBI Taxonomy" id="328185"/>
    <lineage>
        <taxon>Eukaryota</taxon>
        <taxon>Metazoa</taxon>
        <taxon>Ecdysozoa</taxon>
        <taxon>Arthropoda</taxon>
        <taxon>Hexapoda</taxon>
        <taxon>Insecta</taxon>
        <taxon>Pterygota</taxon>
        <taxon>Neoptera</taxon>
        <taxon>Paraneoptera</taxon>
        <taxon>Psocodea</taxon>
        <taxon>Troctomorpha</taxon>
        <taxon>Phthiraptera</taxon>
        <taxon>Amblycera</taxon>
        <taxon>Menoponidae</taxon>
        <taxon>Menopon</taxon>
    </lineage>
</organism>
<comment type="similarity">
    <text evidence="2">Belongs to the synembryn family.</text>
</comment>
<dbReference type="EMBL" id="JARGDH010000003">
    <property type="protein sequence ID" value="KAL0272743.1"/>
    <property type="molecule type" value="Genomic_DNA"/>
</dbReference>
<evidence type="ECO:0000256" key="2">
    <source>
        <dbReference type="ARBA" id="ARBA00009049"/>
    </source>
</evidence>
<evidence type="ECO:0000256" key="1">
    <source>
        <dbReference type="ARBA" id="ARBA00004544"/>
    </source>
</evidence>
<dbReference type="PANTHER" id="PTHR12425">
    <property type="entry name" value="SYNEMBRYN"/>
    <property type="match status" value="1"/>
</dbReference>
<keyword evidence="3" id="KW-0963">Cytoplasm</keyword>
<accession>A0AAW2HT26</accession>
<proteinExistence type="inferred from homology"/>
<evidence type="ECO:0000256" key="3">
    <source>
        <dbReference type="ARBA" id="ARBA00022490"/>
    </source>
</evidence>
<evidence type="ECO:0000256" key="5">
    <source>
        <dbReference type="ARBA" id="ARBA00023186"/>
    </source>
</evidence>
<sequence>MIGYERSVGRINLATEILLLVNTNMDDTDLRCLEIDFNGSNAAKILRRFVDDNALTFTFEDLSKNGKRQRLFNIIFKYLQKAEMQECHIKCLESLRILSRDKTGLNDVLDESKIAVLLKLSCLYTIDETSTNVMELSNTDIIVEALKVLCNLVFNSTVAATLVSQTHAIEGILVRLRMYREPGVPENIKLFDMKLLFLITALCPNIRPKLKEEFHGLVYLTETLDLILKESAPSSKNEHRVRISDSDADLCCEILKVIFNLMTKRMSIGDASDAVEDQEEALCLRLTSILHDLLISEVSDGKRNEVRNHTVNLLTSVPFKCYSEMTTPAVDDLPKEFEYNGRSMEAIEILLEFLNDKLTPEKSKGKQELLSPILTVLLNLVKNQRLVRKFLRYRILPPLKDVWTRPEEGDSLRAKLCRLLTSTSTTVKDLTAEFLFTLCKENVGRMVKYTGYGNAAGMFATRGLMLGNPRSNSSSSSYSSDSDSDTEEYIKYADQINPVVGRCEPPRPNPMEGMSEEQKEYEALKLANMMDKLSREGIVQPCRIGEDGRPQPVEHILQLQEDLPRQQFKPKK</sequence>
<comment type="caution">
    <text evidence="6">The sequence shown here is derived from an EMBL/GenBank/DDBJ whole genome shotgun (WGS) entry which is preliminary data.</text>
</comment>
<gene>
    <name evidence="6" type="ORF">PYX00_005604</name>
</gene>
<dbReference type="SUPFAM" id="SSF48371">
    <property type="entry name" value="ARM repeat"/>
    <property type="match status" value="1"/>
</dbReference>
<dbReference type="PRINTS" id="PR01802">
    <property type="entry name" value="SYNEMBRYN"/>
</dbReference>
<dbReference type="Pfam" id="PF10165">
    <property type="entry name" value="Ric8"/>
    <property type="match status" value="1"/>
</dbReference>
<keyword evidence="5" id="KW-0143">Chaperone</keyword>
<protein>
    <recommendedName>
        <fullName evidence="7">Synembryn-A</fullName>
    </recommendedName>
</protein>
<dbReference type="InterPro" id="IPR016024">
    <property type="entry name" value="ARM-type_fold"/>
</dbReference>
<dbReference type="InterPro" id="IPR011989">
    <property type="entry name" value="ARM-like"/>
</dbReference>
<dbReference type="AlphaFoldDB" id="A0AAW2HT26"/>